<accession>A0ABP9F351</accession>
<feature type="transmembrane region" description="Helical" evidence="1">
    <location>
        <begin position="216"/>
        <end position="233"/>
    </location>
</feature>
<feature type="transmembrane region" description="Helical" evidence="1">
    <location>
        <begin position="192"/>
        <end position="209"/>
    </location>
</feature>
<keyword evidence="1" id="KW-0472">Membrane</keyword>
<evidence type="ECO:0008006" key="4">
    <source>
        <dbReference type="Google" id="ProtNLM"/>
    </source>
</evidence>
<organism evidence="2 3">
    <name type="scientific">Tessaracoccus lubricantis</name>
    <dbReference type="NCBI Taxonomy" id="545543"/>
    <lineage>
        <taxon>Bacteria</taxon>
        <taxon>Bacillati</taxon>
        <taxon>Actinomycetota</taxon>
        <taxon>Actinomycetes</taxon>
        <taxon>Propionibacteriales</taxon>
        <taxon>Propionibacteriaceae</taxon>
        <taxon>Tessaracoccus</taxon>
    </lineage>
</organism>
<sequence>MGFMRSFIAFTLLLVAVALGFGGMGAHFLDRLARTPAPLQRIVGPLAGDDRVGTELSSTLSAEALQAMPADLRELPLVGEQIAQVVTTAVDAALADPGVQRAWNESINRSRVAYVAALDEVRDDETLEAPTIWFDLTPFVDLGKAKLQEASSEGLHPYVQQLQFGEVRLPLGQPSESVTQSVADGVGAARNWPFLYVGAAALSVIALLIGSRHGRWVALLLAGIVAAVGLWFGRTSVEAVSLPGGDSLAAAIRTRIVEGGTREFLDFTQPALYVAYGAIGVAIVALLIAGATRRAS</sequence>
<name>A0ABP9F351_9ACTN</name>
<keyword evidence="1" id="KW-0812">Transmembrane</keyword>
<comment type="caution">
    <text evidence="2">The sequence shown here is derived from an EMBL/GenBank/DDBJ whole genome shotgun (WGS) entry which is preliminary data.</text>
</comment>
<evidence type="ECO:0000313" key="2">
    <source>
        <dbReference type="EMBL" id="GAA4892425.1"/>
    </source>
</evidence>
<reference evidence="3" key="1">
    <citation type="journal article" date="2019" name="Int. J. Syst. Evol. Microbiol.">
        <title>The Global Catalogue of Microorganisms (GCM) 10K type strain sequencing project: providing services to taxonomists for standard genome sequencing and annotation.</title>
        <authorList>
            <consortium name="The Broad Institute Genomics Platform"/>
            <consortium name="The Broad Institute Genome Sequencing Center for Infectious Disease"/>
            <person name="Wu L."/>
            <person name="Ma J."/>
        </authorList>
    </citation>
    <scope>NUCLEOTIDE SEQUENCE [LARGE SCALE GENOMIC DNA]</scope>
    <source>
        <strain evidence="3">JCM 19125</strain>
    </source>
</reference>
<protein>
    <recommendedName>
        <fullName evidence="4">Integral membrane protein</fullName>
    </recommendedName>
</protein>
<dbReference type="EMBL" id="BAABLV010000012">
    <property type="protein sequence ID" value="GAA4892425.1"/>
    <property type="molecule type" value="Genomic_DNA"/>
</dbReference>
<evidence type="ECO:0000313" key="3">
    <source>
        <dbReference type="Proteomes" id="UP001501521"/>
    </source>
</evidence>
<proteinExistence type="predicted"/>
<keyword evidence="1" id="KW-1133">Transmembrane helix</keyword>
<feature type="transmembrane region" description="Helical" evidence="1">
    <location>
        <begin position="271"/>
        <end position="291"/>
    </location>
</feature>
<dbReference type="Proteomes" id="UP001501521">
    <property type="component" value="Unassembled WGS sequence"/>
</dbReference>
<evidence type="ECO:0000256" key="1">
    <source>
        <dbReference type="SAM" id="Phobius"/>
    </source>
</evidence>
<keyword evidence="3" id="KW-1185">Reference proteome</keyword>
<gene>
    <name evidence="2" type="ORF">GCM10025789_06820</name>
</gene>
<dbReference type="RefSeq" id="WP_345579017.1">
    <property type="nucleotide sequence ID" value="NZ_BAABLV010000012.1"/>
</dbReference>